<comment type="caution">
    <text evidence="1">The sequence shown here is derived from an EMBL/GenBank/DDBJ whole genome shotgun (WGS) entry which is preliminary data.</text>
</comment>
<accession>F9DJA1</accession>
<dbReference type="STRING" id="997353.HMPREF9144_1741"/>
<organism evidence="1 2">
    <name type="scientific">Prevotella pallens ATCC 700821</name>
    <dbReference type="NCBI Taxonomy" id="997353"/>
    <lineage>
        <taxon>Bacteria</taxon>
        <taxon>Pseudomonadati</taxon>
        <taxon>Bacteroidota</taxon>
        <taxon>Bacteroidia</taxon>
        <taxon>Bacteroidales</taxon>
        <taxon>Prevotellaceae</taxon>
        <taxon>Prevotella</taxon>
    </lineage>
</organism>
<evidence type="ECO:0000313" key="1">
    <source>
        <dbReference type="EMBL" id="EGQ16279.1"/>
    </source>
</evidence>
<reference evidence="1 2" key="1">
    <citation type="submission" date="2011-04" db="EMBL/GenBank/DDBJ databases">
        <authorList>
            <person name="Muzny D."/>
            <person name="Qin X."/>
            <person name="Deng J."/>
            <person name="Jiang H."/>
            <person name="Liu Y."/>
            <person name="Qu J."/>
            <person name="Song X.-Z."/>
            <person name="Zhang L."/>
            <person name="Thornton R."/>
            <person name="Coyle M."/>
            <person name="Francisco L."/>
            <person name="Jackson L."/>
            <person name="Javaid M."/>
            <person name="Korchina V."/>
            <person name="Kovar C."/>
            <person name="Mata R."/>
            <person name="Mathew T."/>
            <person name="Ngo R."/>
            <person name="Nguyen L."/>
            <person name="Nguyen N."/>
            <person name="Okwuonu G."/>
            <person name="Ongeri F."/>
            <person name="Pham C."/>
            <person name="Simmons D."/>
            <person name="Wilczek-Boney K."/>
            <person name="Hale W."/>
            <person name="Jakkamsetti A."/>
            <person name="Pham P."/>
            <person name="Ruth R."/>
            <person name="San Lucas F."/>
            <person name="Warren J."/>
            <person name="Zhang J."/>
            <person name="Zhao Z."/>
            <person name="Zhou C."/>
            <person name="Zhu D."/>
            <person name="Lee S."/>
            <person name="Bess C."/>
            <person name="Blankenburg K."/>
            <person name="Forbes L."/>
            <person name="Fu Q."/>
            <person name="Gubbala S."/>
            <person name="Hirani K."/>
            <person name="Jayaseelan J.C."/>
            <person name="Lara F."/>
            <person name="Munidasa M."/>
            <person name="Palculict T."/>
            <person name="Patil S."/>
            <person name="Pu L.-L."/>
            <person name="Saada N."/>
            <person name="Tang L."/>
            <person name="Weissenberger G."/>
            <person name="Zhu Y."/>
            <person name="Hemphill L."/>
            <person name="Shang Y."/>
            <person name="Youmans B."/>
            <person name="Ayvaz T."/>
            <person name="Ross M."/>
            <person name="Santibanez J."/>
            <person name="Aqrawi P."/>
            <person name="Gross S."/>
            <person name="Joshi V."/>
            <person name="Fowler G."/>
            <person name="Nazareth L."/>
            <person name="Reid J."/>
            <person name="Worley K."/>
            <person name="Petrosino J."/>
            <person name="Highlander S."/>
            <person name="Gibbs R."/>
        </authorList>
    </citation>
    <scope>NUCLEOTIDE SEQUENCE [LARGE SCALE GENOMIC DNA]</scope>
    <source>
        <strain evidence="1 2">ATCC 700821</strain>
    </source>
</reference>
<dbReference type="Proteomes" id="UP000004123">
    <property type="component" value="Unassembled WGS sequence"/>
</dbReference>
<dbReference type="AlphaFoldDB" id="F9DJA1"/>
<protein>
    <submittedName>
        <fullName evidence="1">Uncharacterized protein</fullName>
    </submittedName>
</protein>
<dbReference type="HOGENOM" id="CLU_3314723_0_0_10"/>
<proteinExistence type="predicted"/>
<name>F9DJA1_9BACT</name>
<dbReference type="EMBL" id="AFPY01000092">
    <property type="protein sequence ID" value="EGQ16279.1"/>
    <property type="molecule type" value="Genomic_DNA"/>
</dbReference>
<evidence type="ECO:0000313" key="2">
    <source>
        <dbReference type="Proteomes" id="UP000004123"/>
    </source>
</evidence>
<gene>
    <name evidence="1" type="ORF">HMPREF9144_1741</name>
</gene>
<sequence length="41" mass="5094">MYKYNNKKQENNGILLQVTRIFSTFAEHNRFTQNTIFIRQW</sequence>